<keyword evidence="5" id="KW-0472">Membrane</keyword>
<feature type="repeat" description="ANK" evidence="3">
    <location>
        <begin position="140"/>
        <end position="172"/>
    </location>
</feature>
<dbReference type="SUPFAM" id="SSF48403">
    <property type="entry name" value="Ankyrin repeat"/>
    <property type="match status" value="2"/>
</dbReference>
<dbReference type="Pfam" id="PF12796">
    <property type="entry name" value="Ank_2"/>
    <property type="match status" value="3"/>
</dbReference>
<dbReference type="EMBL" id="CAADRA010007242">
    <property type="protein sequence ID" value="VFT99532.1"/>
    <property type="molecule type" value="Genomic_DNA"/>
</dbReference>
<reference evidence="6" key="2">
    <citation type="submission" date="2019-06" db="EMBL/GenBank/DDBJ databases">
        <title>Genomics analysis of Aphanomyces spp. identifies a new class of oomycete effector associated with host adaptation.</title>
        <authorList>
            <person name="Gaulin E."/>
        </authorList>
    </citation>
    <scope>NUCLEOTIDE SEQUENCE</scope>
    <source>
        <strain evidence="6">CBS 578.67</strain>
    </source>
</reference>
<feature type="transmembrane region" description="Helical" evidence="5">
    <location>
        <begin position="1381"/>
        <end position="1398"/>
    </location>
</feature>
<dbReference type="PANTHER" id="PTHR24198">
    <property type="entry name" value="ANKYRIN REPEAT AND PROTEIN KINASE DOMAIN-CONTAINING PROTEIN"/>
    <property type="match status" value="1"/>
</dbReference>
<feature type="repeat" description="ANK" evidence="3">
    <location>
        <begin position="1187"/>
        <end position="1219"/>
    </location>
</feature>
<feature type="transmembrane region" description="Helical" evidence="5">
    <location>
        <begin position="1662"/>
        <end position="1683"/>
    </location>
</feature>
<proteinExistence type="predicted"/>
<dbReference type="EMBL" id="VJMH01007216">
    <property type="protein sequence ID" value="KAF0685180.1"/>
    <property type="molecule type" value="Genomic_DNA"/>
</dbReference>
<dbReference type="PROSITE" id="PS50088">
    <property type="entry name" value="ANK_REPEAT"/>
    <property type="match status" value="5"/>
</dbReference>
<evidence type="ECO:0000313" key="7">
    <source>
        <dbReference type="EMBL" id="VFT99532.1"/>
    </source>
</evidence>
<keyword evidence="5" id="KW-0812">Transmembrane</keyword>
<feature type="region of interest" description="Disordered" evidence="4">
    <location>
        <begin position="1939"/>
        <end position="1959"/>
    </location>
</feature>
<feature type="transmembrane region" description="Helical" evidence="5">
    <location>
        <begin position="1597"/>
        <end position="1619"/>
    </location>
</feature>
<sequence length="1997" mass="222650">MGFFTKKQDKATPSVEELTIVTDADVAEVDVVDDDGSKTMLELFEERNEAAVKLRLQRGIVTADELQSLDEDNYSLLELAVVWDNMEVLSMLFDHTDYTSIPNFAGAPLFRAATRNSKPMVNFLVKKLGSTIDLEYTDDDGATALHCAVMYFLQEIAQLLVDVGAPVNAVNSNGDTPLVAAIQGWNSRALHMLLQAGASVTHTNNEGKTALFVAASQGFEEAVVALLGAGAAIDIKDNDGKYIFQATYDDNIKTLLKNERLARVDFAAHVLARSGDADGLRHWLNDAAATEAQSGVMWHGQRDHHDDAWTDVAFKCHLVVNVPYQKYDLGGRFHDAQGGAYYITGQWEYGRVELKKTDAAGRAVEYSGDVDASTGEWTGEWTTVNEDESSSGTFRMEIPMHKCVKCNDADVPTGIARCFGCETLQDVSFHGDVQVDGEWGGQYLSVSVAPDAIGQVYRLTTSGYDHEAYQAVGTWTKENRIVLTKFYTHTTASFEGYVEPTTKKWTGDFTDAAGDVHPFRFNVSMFPCTSCEKEIPRDDALCFDCESSANWTGQIHRDEDWHDMNIRVSVAKSKLKEYTLVGQGKDDFIVFGTWAGETIELTKVDAESTVTFTGHFDATSNEWKGRWTVDGTDDDDDTIATDEFHMTIPMHACLNCGVPVPTANDVCFSCESLASTEWSTDHGSLRRPWAGQVRESGAEWQDNQLAVRVVPDKATQSYHLTGYDKDNNGVFALHGTWSTTENSIHLEKIYDVATTTMDGKYDSTTSEWIGSSERVHPYYGTTESKIRYTIPVWPCVQCAKSIPMEHALCLSCDKTHTVVHQDVDLLAVRHNIRVRTSVANMVNKKDARGRSALMHAVEFTHLDVLDQLLPFFSASDLRSIDNDGKSALDIALASKLVCANNMGHKSNDDLILCVDMIRRRSELNIKPSTIPDTFDWYRKCCGDCDMAASSSKDKDVGPLELSKSKKWEQLKNVLVSSTISDEKLNKRDDETGSTAAHLICREGNLDLLKLLLAQPELNLYTTNNQYKYPMFEAVENDHFECVQELLRFGLAPTALEAYETEEYQLTLLDPESRCHDLITNRFELMKREDLAFYYKANAPSVKAAEADIKVEYLTSAERTGLHSAIRNGPPKEIVDELAQEDLIDIDAKDENGDTALILASRGTSALSKDYVELLLAQDADIDATNHNGQSALMVAVIAGEVGIVKLLLEHMAEIDTQDYQGNTVLDIAAKCALQSAKKSAKKDLLRSHSQIKDLLSVERLYRANSVEFREKLSKRLMGMSVEDAFLDNGFRKAINCSPALARTFLDDSVDINRHDITFSHMQEIYGQDVDSSALHSILNLDTDDAEYTLDVQKTCLEHVVMRRMMDIKWELFAQRKYIEQLLMNILLLVTFTASSIVFDDKLTITSVPLVAGVTAVVFTFWGFVLAQFLRPRSLWHLARLFRDGKVSFDAGVDVSETKPRAKRFLAQAGVFFTVASVVPLLFLIDLLDLAQYFSKVNNGVLGLTVAFFLITELQEARAGVAKYFESNINKTQMTIYLVLFFVFVPMKLNLFVISMPIQLVLGGVISIVLWILTLQFLEVVPSVNYIMTMMSSLVQDVWNFVVLFGVVQMGLTIAFYQVFHRQGDDAFGTITQSFVTTYFAAFGDLPLESLKSFDVDGKQDKLLAACAAVLMMFQVAVVALLLLNVLLAMMNKTVVNGFEKAKTDALAAYGRCILRLEESMNHSQKDTADLIHFKVGGGGEYVLNPVFSERVAKSTFPIPSDEEESIAAYQEAKAEWVALVGDLETATTDELTTLDDELTHVQHFTTADVSIAFAAEKKLIDGMHMQVGHLVAEAKKSRGQDPENALTKLDALVKRELNKFEHNIKSEWTAAKQSEDHKKCVLLYEMTYKVTVEHRLKTLKEGVLAHFETAIGEIQAKVAEEPKLSDIMKCLEKVDSVLGETNEENDEEEEETANDDHDELVKKVEEVTQQNEEMAQKMEAMTQKLDELMQAILDMKA</sequence>
<accession>A0A485LLB9</accession>
<evidence type="ECO:0000313" key="8">
    <source>
        <dbReference type="Proteomes" id="UP000332933"/>
    </source>
</evidence>
<gene>
    <name evidence="7" type="primary">Aste57867_22882</name>
    <name evidence="6" type="ORF">As57867_022811</name>
    <name evidence="7" type="ORF">ASTE57867_22882</name>
</gene>
<reference evidence="7 8" key="1">
    <citation type="submission" date="2019-03" db="EMBL/GenBank/DDBJ databases">
        <authorList>
            <person name="Gaulin E."/>
            <person name="Dumas B."/>
        </authorList>
    </citation>
    <scope>NUCLEOTIDE SEQUENCE [LARGE SCALE GENOMIC DNA]</scope>
    <source>
        <strain evidence="7">CBS 568.67</strain>
    </source>
</reference>
<dbReference type="InterPro" id="IPR002110">
    <property type="entry name" value="Ankyrin_rpt"/>
</dbReference>
<feature type="transmembrane region" description="Helical" evidence="5">
    <location>
        <begin position="1533"/>
        <end position="1552"/>
    </location>
</feature>
<dbReference type="GO" id="GO:0016020">
    <property type="term" value="C:membrane"/>
    <property type="evidence" value="ECO:0007669"/>
    <property type="project" value="UniProtKB-SubCell"/>
</dbReference>
<dbReference type="PANTHER" id="PTHR24198:SF165">
    <property type="entry name" value="ANKYRIN REPEAT-CONTAINING PROTEIN-RELATED"/>
    <property type="match status" value="1"/>
</dbReference>
<keyword evidence="2 3" id="KW-0040">ANK repeat</keyword>
<keyword evidence="8" id="KW-1185">Reference proteome</keyword>
<evidence type="ECO:0000256" key="4">
    <source>
        <dbReference type="SAM" id="MobiDB-lite"/>
    </source>
</evidence>
<evidence type="ECO:0000256" key="3">
    <source>
        <dbReference type="PROSITE-ProRule" id="PRU00023"/>
    </source>
</evidence>
<feature type="transmembrane region" description="Helical" evidence="5">
    <location>
        <begin position="1404"/>
        <end position="1429"/>
    </location>
</feature>
<dbReference type="OrthoDB" id="194358at2759"/>
<evidence type="ECO:0000256" key="2">
    <source>
        <dbReference type="ARBA" id="ARBA00023043"/>
    </source>
</evidence>
<evidence type="ECO:0000313" key="6">
    <source>
        <dbReference type="EMBL" id="KAF0685180.1"/>
    </source>
</evidence>
<evidence type="ECO:0000256" key="5">
    <source>
        <dbReference type="SAM" id="Phobius"/>
    </source>
</evidence>
<feature type="compositionally biased region" description="Acidic residues" evidence="4">
    <location>
        <begin position="1941"/>
        <end position="1958"/>
    </location>
</feature>
<feature type="repeat" description="ANK" evidence="3">
    <location>
        <begin position="206"/>
        <end position="238"/>
    </location>
</feature>
<feature type="transmembrane region" description="Helical" evidence="5">
    <location>
        <begin position="1559"/>
        <end position="1577"/>
    </location>
</feature>
<feature type="transmembrane region" description="Helical" evidence="5">
    <location>
        <begin position="1464"/>
        <end position="1484"/>
    </location>
</feature>
<dbReference type="GO" id="GO:0005216">
    <property type="term" value="F:monoatomic ion channel activity"/>
    <property type="evidence" value="ECO:0007669"/>
    <property type="project" value="InterPro"/>
</dbReference>
<dbReference type="PROSITE" id="PS50297">
    <property type="entry name" value="ANK_REP_REGION"/>
    <property type="match status" value="4"/>
</dbReference>
<dbReference type="Gene3D" id="1.25.40.20">
    <property type="entry name" value="Ankyrin repeat-containing domain"/>
    <property type="match status" value="4"/>
</dbReference>
<feature type="repeat" description="ANK" evidence="3">
    <location>
        <begin position="173"/>
        <end position="205"/>
    </location>
</feature>
<protein>
    <submittedName>
        <fullName evidence="7">Aste57867_22882 protein</fullName>
    </submittedName>
</protein>
<keyword evidence="5" id="KW-1133">Transmembrane helix</keyword>
<feature type="repeat" description="ANK" evidence="3">
    <location>
        <begin position="1151"/>
        <end position="1186"/>
    </location>
</feature>
<keyword evidence="1" id="KW-0677">Repeat</keyword>
<name>A0A485LLB9_9STRA</name>
<dbReference type="SMART" id="SM00248">
    <property type="entry name" value="ANK"/>
    <property type="match status" value="12"/>
</dbReference>
<organism evidence="7 8">
    <name type="scientific">Aphanomyces stellatus</name>
    <dbReference type="NCBI Taxonomy" id="120398"/>
    <lineage>
        <taxon>Eukaryota</taxon>
        <taxon>Sar</taxon>
        <taxon>Stramenopiles</taxon>
        <taxon>Oomycota</taxon>
        <taxon>Saprolegniomycetes</taxon>
        <taxon>Saprolegniales</taxon>
        <taxon>Verrucalvaceae</taxon>
        <taxon>Aphanomyces</taxon>
    </lineage>
</organism>
<evidence type="ECO:0000256" key="1">
    <source>
        <dbReference type="ARBA" id="ARBA00022737"/>
    </source>
</evidence>
<dbReference type="InterPro" id="IPR036770">
    <property type="entry name" value="Ankyrin_rpt-contain_sf"/>
</dbReference>
<feature type="transmembrane region" description="Helical" evidence="5">
    <location>
        <begin position="1626"/>
        <end position="1642"/>
    </location>
</feature>
<dbReference type="Proteomes" id="UP000332933">
    <property type="component" value="Unassembled WGS sequence"/>
</dbReference>